<dbReference type="Pfam" id="PF11901">
    <property type="entry name" value="DM9"/>
    <property type="match status" value="1"/>
</dbReference>
<proteinExistence type="predicted"/>
<evidence type="ECO:0000313" key="3">
    <source>
        <dbReference type="Proteomes" id="UP000320333"/>
    </source>
</evidence>
<dbReference type="OrthoDB" id="2142040at2759"/>
<dbReference type="AlphaFoldDB" id="A0A507FTG6"/>
<dbReference type="EMBL" id="QEAP01000008">
    <property type="protein sequence ID" value="TPX78117.1"/>
    <property type="molecule type" value="Genomic_DNA"/>
</dbReference>
<keyword evidence="3" id="KW-1185">Reference proteome</keyword>
<sequence length="515" mass="57741">MFITRHQPGTKLEALDTVLFCGHEPVSQFIGKVESVFVVPALDPTQRFNNTWTHAGILVDKNVLPLECLEEGKLYLYESILCGTIMNIYEYSKILPVDHEIDPKYGFHIGPQIREWVPVIEEVLGDVAVFKLDKRERARLLHPTNIEKTRAQILEFYDGHKDWGYPLNPLPQFAAASQDLYLALTAMKTTFETFIATLSKNLPESVAAKLQLAPTREIFCSELVAKLYSDLNVLGFSEDRPPKKRFIHSSEFTPLDLEVMEALNGQCTYVKLCGKMLLDYEQDPDGSCVRSIDKELQKCAFPYLSVPNEGWAPVRNNILPLDATPSGYTPEGDPVYISRALIGKSLSVGYTTRKGIMKAGWEGAELNIAYDHEVFVIKEGVKSQYEWVKVGKLMPGFVPSLAIVAGCDEVGKPFYIARARIVEAGCFDLGALAIGRVSPKLGGARFLHQGKEIALSGEYEVLSRKVHFLERFLLYFGAQNYLVILLAILFYVMGTLRVHEHFLQWLVPGLGGVKT</sequence>
<feature type="transmembrane region" description="Helical" evidence="1">
    <location>
        <begin position="472"/>
        <end position="493"/>
    </location>
</feature>
<reference evidence="2 3" key="1">
    <citation type="journal article" date="2019" name="Sci. Rep.">
        <title>Comparative genomics of chytrid fungi reveal insights into the obligate biotrophic and pathogenic lifestyle of Synchytrium endobioticum.</title>
        <authorList>
            <person name="van de Vossenberg B.T.L.H."/>
            <person name="Warris S."/>
            <person name="Nguyen H.D.T."/>
            <person name="van Gent-Pelzer M.P.E."/>
            <person name="Joly D.L."/>
            <person name="van de Geest H.C."/>
            <person name="Bonants P.J.M."/>
            <person name="Smith D.S."/>
            <person name="Levesque C.A."/>
            <person name="van der Lee T.A.J."/>
        </authorList>
    </citation>
    <scope>NUCLEOTIDE SEQUENCE [LARGE SCALE GENOMIC DNA]</scope>
    <source>
        <strain evidence="2 3">CBS 675.73</strain>
    </source>
</reference>
<protein>
    <submittedName>
        <fullName evidence="2">Uncharacterized protein</fullName>
    </submittedName>
</protein>
<accession>A0A507FTG6</accession>
<dbReference type="InterPro" id="IPR006616">
    <property type="entry name" value="DM9_repeat"/>
</dbReference>
<dbReference type="PANTHER" id="PTHR31649:SF1">
    <property type="entry name" value="FARNESOIC ACID O-METHYL TRANSFERASE DOMAIN-CONTAINING PROTEIN"/>
    <property type="match status" value="1"/>
</dbReference>
<keyword evidence="1" id="KW-0472">Membrane</keyword>
<keyword evidence="1" id="KW-0812">Transmembrane</keyword>
<dbReference type="PANTHER" id="PTHR31649">
    <property type="entry name" value="AGAP009604-PA"/>
    <property type="match status" value="1"/>
</dbReference>
<gene>
    <name evidence="2" type="ORF">CcCBS67573_g00584</name>
</gene>
<evidence type="ECO:0000313" key="2">
    <source>
        <dbReference type="EMBL" id="TPX78117.1"/>
    </source>
</evidence>
<dbReference type="Gene3D" id="3.90.1720.10">
    <property type="entry name" value="endopeptidase domain like (from Nostoc punctiforme)"/>
    <property type="match status" value="1"/>
</dbReference>
<dbReference type="SMART" id="SM00696">
    <property type="entry name" value="DM9"/>
    <property type="match status" value="2"/>
</dbReference>
<name>A0A507FTG6_9FUNG</name>
<dbReference type="Proteomes" id="UP000320333">
    <property type="component" value="Unassembled WGS sequence"/>
</dbReference>
<comment type="caution">
    <text evidence="2">The sequence shown here is derived from an EMBL/GenBank/DDBJ whole genome shotgun (WGS) entry which is preliminary data.</text>
</comment>
<organism evidence="2 3">
    <name type="scientific">Chytriomyces confervae</name>
    <dbReference type="NCBI Taxonomy" id="246404"/>
    <lineage>
        <taxon>Eukaryota</taxon>
        <taxon>Fungi</taxon>
        <taxon>Fungi incertae sedis</taxon>
        <taxon>Chytridiomycota</taxon>
        <taxon>Chytridiomycota incertae sedis</taxon>
        <taxon>Chytridiomycetes</taxon>
        <taxon>Chytridiales</taxon>
        <taxon>Chytriomycetaceae</taxon>
        <taxon>Chytriomyces</taxon>
    </lineage>
</organism>
<keyword evidence="1" id="KW-1133">Transmembrane helix</keyword>
<evidence type="ECO:0000256" key="1">
    <source>
        <dbReference type="SAM" id="Phobius"/>
    </source>
</evidence>